<dbReference type="Pfam" id="PF00168">
    <property type="entry name" value="C2"/>
    <property type="match status" value="2"/>
</dbReference>
<dbReference type="GO" id="GO:0030276">
    <property type="term" value="F:clathrin binding"/>
    <property type="evidence" value="ECO:0007669"/>
    <property type="project" value="TreeGrafter"/>
</dbReference>
<dbReference type="GO" id="GO:0048791">
    <property type="term" value="P:calcium ion-regulated exocytosis of neurotransmitter"/>
    <property type="evidence" value="ECO:0007669"/>
    <property type="project" value="TreeGrafter"/>
</dbReference>
<dbReference type="GeneID" id="108624748"/>
<dbReference type="InterPro" id="IPR037741">
    <property type="entry name" value="C2B_Synaptotagmin-7"/>
</dbReference>
<accession>A0AAJ7IYK4</accession>
<dbReference type="GO" id="GO:0030424">
    <property type="term" value="C:axon"/>
    <property type="evidence" value="ECO:0007669"/>
    <property type="project" value="TreeGrafter"/>
</dbReference>
<dbReference type="GO" id="GO:0005886">
    <property type="term" value="C:plasma membrane"/>
    <property type="evidence" value="ECO:0007669"/>
    <property type="project" value="TreeGrafter"/>
</dbReference>
<dbReference type="AlphaFoldDB" id="A0AAJ7IYK4"/>
<dbReference type="PROSITE" id="PS50004">
    <property type="entry name" value="C2"/>
    <property type="match status" value="2"/>
</dbReference>
<keyword evidence="4" id="KW-1185">Reference proteome</keyword>
<dbReference type="RefSeq" id="XP_017879733.1">
    <property type="nucleotide sequence ID" value="XM_018024244.2"/>
</dbReference>
<evidence type="ECO:0000313" key="7">
    <source>
        <dbReference type="RefSeq" id="XP_017879730.1"/>
    </source>
</evidence>
<proteinExistence type="predicted"/>
<dbReference type="GO" id="GO:0000149">
    <property type="term" value="F:SNARE binding"/>
    <property type="evidence" value="ECO:0007669"/>
    <property type="project" value="TreeGrafter"/>
</dbReference>
<evidence type="ECO:0000313" key="4">
    <source>
        <dbReference type="Proteomes" id="UP000694925"/>
    </source>
</evidence>
<dbReference type="RefSeq" id="XP_017879729.1">
    <property type="nucleotide sequence ID" value="XM_018024240.2"/>
</dbReference>
<dbReference type="GO" id="GO:0070382">
    <property type="term" value="C:exocytic vesicle"/>
    <property type="evidence" value="ECO:0007669"/>
    <property type="project" value="TreeGrafter"/>
</dbReference>
<dbReference type="FunFam" id="2.60.40.150:FF:000159">
    <property type="entry name" value="Synaptotagmin-7"/>
    <property type="match status" value="1"/>
</dbReference>
<dbReference type="SMART" id="SM00239">
    <property type="entry name" value="C2"/>
    <property type="match status" value="2"/>
</dbReference>
<keyword evidence="1" id="KW-0677">Repeat</keyword>
<feature type="compositionally biased region" description="Polar residues" evidence="2">
    <location>
        <begin position="119"/>
        <end position="128"/>
    </location>
</feature>
<dbReference type="GO" id="GO:0001786">
    <property type="term" value="F:phosphatidylserine binding"/>
    <property type="evidence" value="ECO:0007669"/>
    <property type="project" value="TreeGrafter"/>
</dbReference>
<evidence type="ECO:0000313" key="6">
    <source>
        <dbReference type="RefSeq" id="XP_017879729.1"/>
    </source>
</evidence>
<evidence type="ECO:0000313" key="9">
    <source>
        <dbReference type="RefSeq" id="XP_017879732.1"/>
    </source>
</evidence>
<dbReference type="Proteomes" id="UP000694925">
    <property type="component" value="Unplaced"/>
</dbReference>
<evidence type="ECO:0000313" key="11">
    <source>
        <dbReference type="RefSeq" id="XP_017879734.1"/>
    </source>
</evidence>
<feature type="region of interest" description="Disordered" evidence="2">
    <location>
        <begin position="98"/>
        <end position="135"/>
    </location>
</feature>
<reference evidence="5 6" key="1">
    <citation type="submission" date="2025-04" db="UniProtKB">
        <authorList>
            <consortium name="RefSeq"/>
        </authorList>
    </citation>
    <scope>IDENTIFICATION</scope>
    <source>
        <tissue evidence="5 6">Whole body</tissue>
    </source>
</reference>
<dbReference type="RefSeq" id="XP_017879730.1">
    <property type="nucleotide sequence ID" value="XM_018024241.2"/>
</dbReference>
<organism evidence="4 10">
    <name type="scientific">Ceratina calcarata</name>
    <dbReference type="NCBI Taxonomy" id="156304"/>
    <lineage>
        <taxon>Eukaryota</taxon>
        <taxon>Metazoa</taxon>
        <taxon>Ecdysozoa</taxon>
        <taxon>Arthropoda</taxon>
        <taxon>Hexapoda</taxon>
        <taxon>Insecta</taxon>
        <taxon>Pterygota</taxon>
        <taxon>Neoptera</taxon>
        <taxon>Endopterygota</taxon>
        <taxon>Hymenoptera</taxon>
        <taxon>Apocrita</taxon>
        <taxon>Aculeata</taxon>
        <taxon>Apoidea</taxon>
        <taxon>Anthophila</taxon>
        <taxon>Apidae</taxon>
        <taxon>Ceratina</taxon>
        <taxon>Zadontomerus</taxon>
    </lineage>
</organism>
<dbReference type="GO" id="GO:0005509">
    <property type="term" value="F:calcium ion binding"/>
    <property type="evidence" value="ECO:0007669"/>
    <property type="project" value="TreeGrafter"/>
</dbReference>
<dbReference type="InterPro" id="IPR035892">
    <property type="entry name" value="C2_domain_sf"/>
</dbReference>
<gene>
    <name evidence="5 6 7 8 9 10 11 12 13 14" type="primary">LOC108624748</name>
</gene>
<dbReference type="GO" id="GO:0098793">
    <property type="term" value="C:presynapse"/>
    <property type="evidence" value="ECO:0007669"/>
    <property type="project" value="GOC"/>
</dbReference>
<evidence type="ECO:0000256" key="2">
    <source>
        <dbReference type="SAM" id="MobiDB-lite"/>
    </source>
</evidence>
<dbReference type="SUPFAM" id="SSF49562">
    <property type="entry name" value="C2 domain (Calcium/lipid-binding domain, CaLB)"/>
    <property type="match status" value="2"/>
</dbReference>
<dbReference type="Gene3D" id="2.60.40.150">
    <property type="entry name" value="C2 domain"/>
    <property type="match status" value="2"/>
</dbReference>
<evidence type="ECO:0000313" key="10">
    <source>
        <dbReference type="RefSeq" id="XP_017879733.1"/>
    </source>
</evidence>
<dbReference type="PANTHER" id="PTHR10024">
    <property type="entry name" value="SYNAPTOTAGMIN"/>
    <property type="match status" value="1"/>
</dbReference>
<evidence type="ECO:0000256" key="1">
    <source>
        <dbReference type="ARBA" id="ARBA00022737"/>
    </source>
</evidence>
<dbReference type="RefSeq" id="XP_017879731.1">
    <property type="nucleotide sequence ID" value="XM_018024242.2"/>
</dbReference>
<dbReference type="RefSeq" id="XP_026669166.1">
    <property type="nucleotide sequence ID" value="XM_026813365.1"/>
</dbReference>
<dbReference type="RefSeq" id="XP_017879728.1">
    <property type="nucleotide sequence ID" value="XM_018024239.2"/>
</dbReference>
<dbReference type="CTD" id="9066"/>
<sequence length="428" mass="46362">MEISASAMLDGLKNNRISKLALSRFLSQSLAQLETTGSPGNKPATSASGGGAVGTGAGASGTATSGASAGGSGSASGVGGVSGIGNANAGTSGAGANAVSGGGAAGSAAGAVEPRTPTAGAQNKQLQNVKGDHPSKAFLQNRSMSLVDMYIDNSEPSENVGQIHFSLEYDFQNTTLILRIIQGKDLPAKDLSGTSDPYVRVTLLPDKKHRLETKIKRRTLNPRWNETFYFEGFPIQKLQSRVLHLHVFDYDRFSRDDSIGEMFLPLCQVDFSEKPSFWKALKPPAKDKCGELLCSLSYHPSNSVLTLTLLKARNLKAKDINGKSDPYVKVWLQFGDKRIEKRKTPIFKCTLNPVFNEAFSFNVPWEKIRECSLDVMVMDFDNIGRNELIGRIQLAGKNGSGASETKHWQDMITKPRQTIVQWHRLKPE</sequence>
<name>A0AAJ7IYK4_9HYME</name>
<evidence type="ECO:0000313" key="8">
    <source>
        <dbReference type="RefSeq" id="XP_017879731.1"/>
    </source>
</evidence>
<dbReference type="InterPro" id="IPR000008">
    <property type="entry name" value="C2_dom"/>
</dbReference>
<dbReference type="RefSeq" id="XP_026669165.1">
    <property type="nucleotide sequence ID" value="XM_026813364.1"/>
</dbReference>
<dbReference type="InterPro" id="IPR001565">
    <property type="entry name" value="Synaptotagmin"/>
</dbReference>
<dbReference type="RefSeq" id="XP_017879734.1">
    <property type="nucleotide sequence ID" value="XM_018024245.2"/>
</dbReference>
<feature type="domain" description="C2" evidence="3">
    <location>
        <begin position="288"/>
        <end position="423"/>
    </location>
</feature>
<dbReference type="PRINTS" id="PR00399">
    <property type="entry name" value="SYNAPTOTAGMN"/>
</dbReference>
<evidence type="ECO:0000313" key="12">
    <source>
        <dbReference type="RefSeq" id="XP_017879735.1"/>
    </source>
</evidence>
<evidence type="ECO:0000313" key="13">
    <source>
        <dbReference type="RefSeq" id="XP_026669165.1"/>
    </source>
</evidence>
<dbReference type="FunFam" id="2.60.40.150:FF:000140">
    <property type="entry name" value="synaptotagmin-7 isoform X1"/>
    <property type="match status" value="1"/>
</dbReference>
<dbReference type="GO" id="GO:0005544">
    <property type="term" value="F:calcium-dependent phospholipid binding"/>
    <property type="evidence" value="ECO:0007669"/>
    <property type="project" value="InterPro"/>
</dbReference>
<evidence type="ECO:0000313" key="5">
    <source>
        <dbReference type="RefSeq" id="XP_017879728.1"/>
    </source>
</evidence>
<evidence type="ECO:0000313" key="14">
    <source>
        <dbReference type="RefSeq" id="XP_026669166.1"/>
    </source>
</evidence>
<dbReference type="PANTHER" id="PTHR10024:SF344">
    <property type="entry name" value="SYNAPTOTAGMIN-7"/>
    <property type="match status" value="1"/>
</dbReference>
<dbReference type="RefSeq" id="XP_017879732.1">
    <property type="nucleotide sequence ID" value="XM_018024243.2"/>
</dbReference>
<dbReference type="CDD" id="cd08386">
    <property type="entry name" value="C2A_Synaptotagmin-7"/>
    <property type="match status" value="1"/>
</dbReference>
<dbReference type="CDD" id="cd08405">
    <property type="entry name" value="C2B_Synaptotagmin-7"/>
    <property type="match status" value="1"/>
</dbReference>
<dbReference type="PRINTS" id="PR00360">
    <property type="entry name" value="C2DOMAIN"/>
</dbReference>
<feature type="domain" description="C2" evidence="3">
    <location>
        <begin position="159"/>
        <end position="279"/>
    </location>
</feature>
<protein>
    <submittedName>
        <fullName evidence="5 6">Synaptotagmin-7 isoform X4</fullName>
    </submittedName>
</protein>
<feature type="region of interest" description="Disordered" evidence="2">
    <location>
        <begin position="34"/>
        <end position="53"/>
    </location>
</feature>
<evidence type="ECO:0000259" key="3">
    <source>
        <dbReference type="PROSITE" id="PS50004"/>
    </source>
</evidence>
<dbReference type="InterPro" id="IPR037732">
    <property type="entry name" value="C2A_Synaptotagmin-7"/>
</dbReference>
<dbReference type="GO" id="GO:0006906">
    <property type="term" value="P:vesicle fusion"/>
    <property type="evidence" value="ECO:0007669"/>
    <property type="project" value="TreeGrafter"/>
</dbReference>
<dbReference type="RefSeq" id="XP_017879735.1">
    <property type="nucleotide sequence ID" value="XM_018024246.2"/>
</dbReference>